<keyword evidence="6" id="KW-0963">Cytoplasm</keyword>
<feature type="modified residue" description="N5-methylglutamine" evidence="6">
    <location>
        <position position="250"/>
    </location>
</feature>
<evidence type="ECO:0000259" key="8">
    <source>
        <dbReference type="PROSITE" id="PS00745"/>
    </source>
</evidence>
<organism evidence="9 10">
    <name type="scientific">Acetohalobium arabaticum (strain ATCC 49924 / DSM 5501 / Z-7288)</name>
    <dbReference type="NCBI Taxonomy" id="574087"/>
    <lineage>
        <taxon>Bacteria</taxon>
        <taxon>Bacillati</taxon>
        <taxon>Bacillota</taxon>
        <taxon>Clostridia</taxon>
        <taxon>Halanaerobiales</taxon>
        <taxon>Halobacteroidaceae</taxon>
        <taxon>Acetohalobium</taxon>
    </lineage>
</organism>
<keyword evidence="4 6" id="KW-0488">Methylation</keyword>
<evidence type="ECO:0000256" key="5">
    <source>
        <dbReference type="ARBA" id="ARBA00022917"/>
    </source>
</evidence>
<dbReference type="GO" id="GO:0005737">
    <property type="term" value="C:cytoplasm"/>
    <property type="evidence" value="ECO:0007669"/>
    <property type="project" value="UniProtKB-SubCell"/>
</dbReference>
<evidence type="ECO:0000313" key="10">
    <source>
        <dbReference type="Proteomes" id="UP000001661"/>
    </source>
</evidence>
<dbReference type="HAMAP" id="MF_00094">
    <property type="entry name" value="Rel_fac_2"/>
    <property type="match status" value="1"/>
</dbReference>
<gene>
    <name evidence="6" type="primary">prfB</name>
    <name evidence="9" type="ordered locus">Acear_0277</name>
</gene>
<dbReference type="PROSITE" id="PS00745">
    <property type="entry name" value="RF_PROK_I"/>
    <property type="match status" value="1"/>
</dbReference>
<dbReference type="STRING" id="574087.Acear_0277"/>
<evidence type="ECO:0000256" key="6">
    <source>
        <dbReference type="HAMAP-Rule" id="MF_00094"/>
    </source>
</evidence>
<comment type="PTM">
    <text evidence="6">Methylated by PrmC. Methylation increases the termination efficiency of RF2.</text>
</comment>
<keyword evidence="7" id="KW-0175">Coiled coil</keyword>
<dbReference type="eggNOG" id="COG1186">
    <property type="taxonomic scope" value="Bacteria"/>
</dbReference>
<dbReference type="RefSeq" id="WP_013277272.1">
    <property type="nucleotide sequence ID" value="NC_014378.1"/>
</dbReference>
<dbReference type="HOGENOM" id="CLU_3422673_0_0_9"/>
<keyword evidence="10" id="KW-1185">Reference proteome</keyword>
<name>D9QU33_ACEAZ</name>
<dbReference type="InterPro" id="IPR045853">
    <property type="entry name" value="Pep_chain_release_fac_I_sf"/>
</dbReference>
<dbReference type="Gene3D" id="1.20.58.410">
    <property type="entry name" value="Release factor"/>
    <property type="match status" value="1"/>
</dbReference>
<dbReference type="NCBIfam" id="TIGR00020">
    <property type="entry name" value="prfB"/>
    <property type="match status" value="1"/>
</dbReference>
<dbReference type="InterPro" id="IPR004374">
    <property type="entry name" value="PrfB"/>
</dbReference>
<comment type="subcellular location">
    <subcellularLocation>
        <location evidence="6">Cytoplasm</location>
    </subcellularLocation>
</comment>
<dbReference type="Pfam" id="PF00472">
    <property type="entry name" value="RF-1"/>
    <property type="match status" value="1"/>
</dbReference>
<dbReference type="EMBL" id="CP002105">
    <property type="protein sequence ID" value="ADL11826.1"/>
    <property type="molecule type" value="Genomic_DNA"/>
</dbReference>
<dbReference type="InterPro" id="IPR000352">
    <property type="entry name" value="Pep_chain_release_fac_I"/>
</dbReference>
<comment type="similarity">
    <text evidence="2 6">Belongs to the prokaryotic/mitochondrial release factor family.</text>
</comment>
<dbReference type="PANTHER" id="PTHR43116:SF3">
    <property type="entry name" value="CLASS I PEPTIDE CHAIN RELEASE FACTOR"/>
    <property type="match status" value="1"/>
</dbReference>
<evidence type="ECO:0000256" key="3">
    <source>
        <dbReference type="ARBA" id="ARBA00019192"/>
    </source>
</evidence>
<dbReference type="PANTHER" id="PTHR43116">
    <property type="entry name" value="PEPTIDE CHAIN RELEASE FACTOR 2"/>
    <property type="match status" value="1"/>
</dbReference>
<comment type="function">
    <text evidence="1 6">Peptide chain release factor 2 directs the termination of translation in response to the peptide chain termination codons UGA and UAA.</text>
</comment>
<dbReference type="Pfam" id="PF03462">
    <property type="entry name" value="PCRF"/>
    <property type="match status" value="1"/>
</dbReference>
<keyword evidence="5 6" id="KW-0648">Protein biosynthesis</keyword>
<dbReference type="Gene3D" id="3.30.160.20">
    <property type="match status" value="1"/>
</dbReference>
<protein>
    <recommendedName>
        <fullName evidence="3 6">Peptide chain release factor 2</fullName>
        <shortName evidence="6">RF-2</shortName>
    </recommendedName>
</protein>
<dbReference type="KEGG" id="aar:Acear_0277"/>
<evidence type="ECO:0000256" key="4">
    <source>
        <dbReference type="ARBA" id="ARBA00022481"/>
    </source>
</evidence>
<feature type="coiled-coil region" evidence="7">
    <location>
        <begin position="2"/>
        <end position="114"/>
    </location>
</feature>
<evidence type="ECO:0000256" key="1">
    <source>
        <dbReference type="ARBA" id="ARBA00002613"/>
    </source>
</evidence>
<evidence type="ECO:0000256" key="7">
    <source>
        <dbReference type="SAM" id="Coils"/>
    </source>
</evidence>
<dbReference type="Gene3D" id="3.30.70.1660">
    <property type="match status" value="1"/>
</dbReference>
<evidence type="ECO:0000313" key="9">
    <source>
        <dbReference type="EMBL" id="ADL11826.1"/>
    </source>
</evidence>
<dbReference type="SMART" id="SM00937">
    <property type="entry name" value="PCRF"/>
    <property type="match status" value="1"/>
</dbReference>
<accession>D9QU33</accession>
<dbReference type="Proteomes" id="UP000001661">
    <property type="component" value="Chromosome"/>
</dbReference>
<dbReference type="SUPFAM" id="SSF75620">
    <property type="entry name" value="Release factor"/>
    <property type="match status" value="1"/>
</dbReference>
<sequence length="366" mass="41976">MLEDKQARLEGLKGELAELRVSLDYDKLEEKHDQLRAEMSKPGFWDDSSRAQQISKEASALKDMMESFDRLEERLEEIEVLIELGQEEDDDSVTEEIKDKLQGLEEDIEELELKVVMDGEYDQNSALLSINPGAGGIDSQDWAEMLLRMYNRWAEKKDYQIETLEFMAGEEAGIKSVTLQINGPYAYGYLKAEKGVHRMVRVSPFDSSGRRHTSFASVEVLPEIEDDIDIDIEKNDLKIETYRASGAGGQHVNTTDSAVRITHQPTGIVVQCQSLRSQHKNRQKAMQILKAKLFDYMKEKQAEKLSEIRGEKKDISWGSQIRSYFFDPYQLIKDHRTNLEINNIEAVMDGELDPLIEAYLKETKRG</sequence>
<dbReference type="InterPro" id="IPR005139">
    <property type="entry name" value="PCRF"/>
</dbReference>
<proteinExistence type="inferred from homology"/>
<reference evidence="9 10" key="1">
    <citation type="journal article" date="2010" name="Stand. Genomic Sci.">
        <title>Complete genome sequence of Acetohalobium arabaticum type strain (Z-7288).</title>
        <authorList>
            <person name="Sikorski J."/>
            <person name="Lapidus A."/>
            <person name="Chertkov O."/>
            <person name="Lucas S."/>
            <person name="Copeland A."/>
            <person name="Glavina Del Rio T."/>
            <person name="Nolan M."/>
            <person name="Tice H."/>
            <person name="Cheng J.F."/>
            <person name="Han C."/>
            <person name="Brambilla E."/>
            <person name="Pitluck S."/>
            <person name="Liolios K."/>
            <person name="Ivanova N."/>
            <person name="Mavromatis K."/>
            <person name="Mikhailova N."/>
            <person name="Pati A."/>
            <person name="Bruce D."/>
            <person name="Detter C."/>
            <person name="Tapia R."/>
            <person name="Goodwin L."/>
            <person name="Chen A."/>
            <person name="Palaniappan K."/>
            <person name="Land M."/>
            <person name="Hauser L."/>
            <person name="Chang Y.J."/>
            <person name="Jeffries C.D."/>
            <person name="Rohde M."/>
            <person name="Goker M."/>
            <person name="Spring S."/>
            <person name="Woyke T."/>
            <person name="Bristow J."/>
            <person name="Eisen J.A."/>
            <person name="Markowitz V."/>
            <person name="Hugenholtz P."/>
            <person name="Kyrpides N.C."/>
            <person name="Klenk H.P."/>
        </authorList>
    </citation>
    <scope>NUCLEOTIDE SEQUENCE [LARGE SCALE GENOMIC DNA]</scope>
    <source>
        <strain evidence="10">ATCC 49924 / DSM 5501 / Z-7288</strain>
    </source>
</reference>
<dbReference type="FunFam" id="3.30.160.20:FF:000010">
    <property type="entry name" value="Peptide chain release factor 2"/>
    <property type="match status" value="1"/>
</dbReference>
<evidence type="ECO:0000256" key="2">
    <source>
        <dbReference type="ARBA" id="ARBA00010835"/>
    </source>
</evidence>
<dbReference type="AlphaFoldDB" id="D9QU33"/>
<dbReference type="GO" id="GO:0016149">
    <property type="term" value="F:translation release factor activity, codon specific"/>
    <property type="evidence" value="ECO:0007669"/>
    <property type="project" value="UniProtKB-UniRule"/>
</dbReference>
<feature type="domain" description="Prokaryotic-type class I peptide chain release factors" evidence="8">
    <location>
        <begin position="243"/>
        <end position="259"/>
    </location>
</feature>